<keyword evidence="3 9" id="KW-0812">Transmembrane</keyword>
<dbReference type="FunFam" id="1.20.1070.10:FF:000496">
    <property type="entry name" value="Predicted protein"/>
    <property type="match status" value="1"/>
</dbReference>
<gene>
    <name evidence="12" type="ORF">P5673_002824</name>
</gene>
<dbReference type="SMART" id="SM01381">
    <property type="entry name" value="7TM_GPCR_Srsx"/>
    <property type="match status" value="1"/>
</dbReference>
<evidence type="ECO:0000256" key="3">
    <source>
        <dbReference type="ARBA" id="ARBA00022692"/>
    </source>
</evidence>
<dbReference type="Pfam" id="PF00001">
    <property type="entry name" value="7tm_1"/>
    <property type="match status" value="1"/>
</dbReference>
<feature type="transmembrane region" description="Helical" evidence="10">
    <location>
        <begin position="260"/>
        <end position="284"/>
    </location>
</feature>
<sequence>MNLSGNNLSEVGGSQLLSNLSQQSKAFCEVPPYTENLAIGILLIAICIVTVCGNSAIGVTVGANRALHTTTNLLISSLALADLLVSLLSMPFRINFTLHNKKWCLSKTACALWVWVDLASCSASIGSLAAVSIERFIAIKYPLRYSVLMPQRTACAMILVVWFYSAFWATLGHYNWTNRQTETFNAVHYTCGKTDRLYYTVVAGLAFFLPLGIIVGAYSYITKVVFQQRRRTLSNAVRPAGSIQAIRSFRVLQELKAAKMMACVVGVFCICWLPFFILLYVSLWRGLQHKPAIREIFLTILPNLNSSLNPFIYMLFTRELRLQVANMLFKTMRVLKLGRSDRQNSLEPTSSVFGHATNN</sequence>
<dbReference type="PANTHER" id="PTHR24247:SF202">
    <property type="entry name" value="5-HYDROXYTRYPTAMINE RECEPTOR 1"/>
    <property type="match status" value="1"/>
</dbReference>
<dbReference type="SUPFAM" id="SSF81321">
    <property type="entry name" value="Family A G protein-coupled receptor-like"/>
    <property type="match status" value="1"/>
</dbReference>
<feature type="transmembrane region" description="Helical" evidence="10">
    <location>
        <begin position="196"/>
        <end position="221"/>
    </location>
</feature>
<dbReference type="CDD" id="cd14967">
    <property type="entry name" value="7tmA_amine_R-like"/>
    <property type="match status" value="1"/>
</dbReference>
<dbReference type="GO" id="GO:0007187">
    <property type="term" value="P:G protein-coupled receptor signaling pathway, coupled to cyclic nucleotide second messenger"/>
    <property type="evidence" value="ECO:0007669"/>
    <property type="project" value="TreeGrafter"/>
</dbReference>
<dbReference type="GO" id="GO:0030425">
    <property type="term" value="C:dendrite"/>
    <property type="evidence" value="ECO:0007669"/>
    <property type="project" value="TreeGrafter"/>
</dbReference>
<evidence type="ECO:0000256" key="9">
    <source>
        <dbReference type="RuleBase" id="RU000688"/>
    </source>
</evidence>
<dbReference type="PROSITE" id="PS00237">
    <property type="entry name" value="G_PROTEIN_RECEP_F1_1"/>
    <property type="match status" value="1"/>
</dbReference>
<comment type="caution">
    <text evidence="12">The sequence shown here is derived from an EMBL/GenBank/DDBJ whole genome shotgun (WGS) entry which is preliminary data.</text>
</comment>
<dbReference type="GO" id="GO:0045202">
    <property type="term" value="C:synapse"/>
    <property type="evidence" value="ECO:0007669"/>
    <property type="project" value="GOC"/>
</dbReference>
<evidence type="ECO:0000313" key="13">
    <source>
        <dbReference type="Proteomes" id="UP001249851"/>
    </source>
</evidence>
<evidence type="ECO:0000256" key="6">
    <source>
        <dbReference type="ARBA" id="ARBA00023136"/>
    </source>
</evidence>
<name>A0AAD9R3Q5_ACRCE</name>
<evidence type="ECO:0000256" key="7">
    <source>
        <dbReference type="ARBA" id="ARBA00023170"/>
    </source>
</evidence>
<feature type="domain" description="G-protein coupled receptors family 1 profile" evidence="11">
    <location>
        <begin position="53"/>
        <end position="313"/>
    </location>
</feature>
<comment type="subcellular location">
    <subcellularLocation>
        <location evidence="1">Cell membrane</location>
        <topology evidence="1">Multi-pass membrane protein</topology>
    </subcellularLocation>
</comment>
<accession>A0AAD9R3Q5</accession>
<evidence type="ECO:0000313" key="12">
    <source>
        <dbReference type="EMBL" id="KAK2572563.1"/>
    </source>
</evidence>
<proteinExistence type="inferred from homology"/>
<dbReference type="AlphaFoldDB" id="A0AAD9R3Q5"/>
<keyword evidence="7 9" id="KW-0675">Receptor</keyword>
<organism evidence="12 13">
    <name type="scientific">Acropora cervicornis</name>
    <name type="common">Staghorn coral</name>
    <dbReference type="NCBI Taxonomy" id="6130"/>
    <lineage>
        <taxon>Eukaryota</taxon>
        <taxon>Metazoa</taxon>
        <taxon>Cnidaria</taxon>
        <taxon>Anthozoa</taxon>
        <taxon>Hexacorallia</taxon>
        <taxon>Scleractinia</taxon>
        <taxon>Astrocoeniina</taxon>
        <taxon>Acroporidae</taxon>
        <taxon>Acropora</taxon>
    </lineage>
</organism>
<keyword evidence="4 10" id="KW-1133">Transmembrane helix</keyword>
<evidence type="ECO:0000256" key="5">
    <source>
        <dbReference type="ARBA" id="ARBA00023040"/>
    </source>
</evidence>
<reference evidence="12" key="1">
    <citation type="journal article" date="2023" name="G3 (Bethesda)">
        <title>Whole genome assembly and annotation of the endangered Caribbean coral Acropora cervicornis.</title>
        <authorList>
            <person name="Selwyn J.D."/>
            <person name="Vollmer S.V."/>
        </authorList>
    </citation>
    <scope>NUCLEOTIDE SEQUENCE</scope>
    <source>
        <strain evidence="12">K2</strain>
    </source>
</reference>
<keyword evidence="8 9" id="KW-0807">Transducer</keyword>
<protein>
    <submittedName>
        <fullName evidence="12">Histamine H2 receptor</fullName>
    </submittedName>
</protein>
<dbReference type="InterPro" id="IPR017452">
    <property type="entry name" value="GPCR_Rhodpsn_7TM"/>
</dbReference>
<feature type="transmembrane region" description="Helical" evidence="10">
    <location>
        <begin position="154"/>
        <end position="176"/>
    </location>
</feature>
<evidence type="ECO:0000256" key="10">
    <source>
        <dbReference type="SAM" id="Phobius"/>
    </source>
</evidence>
<evidence type="ECO:0000256" key="2">
    <source>
        <dbReference type="ARBA" id="ARBA00022475"/>
    </source>
</evidence>
<feature type="transmembrane region" description="Helical" evidence="10">
    <location>
        <begin position="112"/>
        <end position="133"/>
    </location>
</feature>
<dbReference type="GO" id="GO:0004993">
    <property type="term" value="F:G protein-coupled serotonin receptor activity"/>
    <property type="evidence" value="ECO:0007669"/>
    <property type="project" value="TreeGrafter"/>
</dbReference>
<keyword evidence="5 9" id="KW-0297">G-protein coupled receptor</keyword>
<dbReference type="Proteomes" id="UP001249851">
    <property type="component" value="Unassembled WGS sequence"/>
</dbReference>
<dbReference type="PANTHER" id="PTHR24247">
    <property type="entry name" value="5-HYDROXYTRYPTAMINE RECEPTOR"/>
    <property type="match status" value="1"/>
</dbReference>
<keyword evidence="13" id="KW-1185">Reference proteome</keyword>
<dbReference type="PROSITE" id="PS50262">
    <property type="entry name" value="G_PROTEIN_RECEP_F1_2"/>
    <property type="match status" value="1"/>
</dbReference>
<dbReference type="PRINTS" id="PR00237">
    <property type="entry name" value="GPCRRHODOPSN"/>
</dbReference>
<evidence type="ECO:0000256" key="8">
    <source>
        <dbReference type="ARBA" id="ARBA00023224"/>
    </source>
</evidence>
<evidence type="ECO:0000256" key="1">
    <source>
        <dbReference type="ARBA" id="ARBA00004651"/>
    </source>
</evidence>
<evidence type="ECO:0000256" key="4">
    <source>
        <dbReference type="ARBA" id="ARBA00022989"/>
    </source>
</evidence>
<dbReference type="GO" id="GO:0007268">
    <property type="term" value="P:chemical synaptic transmission"/>
    <property type="evidence" value="ECO:0007669"/>
    <property type="project" value="TreeGrafter"/>
</dbReference>
<dbReference type="GO" id="GO:0030594">
    <property type="term" value="F:neurotransmitter receptor activity"/>
    <property type="evidence" value="ECO:0007669"/>
    <property type="project" value="TreeGrafter"/>
</dbReference>
<dbReference type="EMBL" id="JARQWQ010000004">
    <property type="protein sequence ID" value="KAK2572563.1"/>
    <property type="molecule type" value="Genomic_DNA"/>
</dbReference>
<evidence type="ECO:0000259" key="11">
    <source>
        <dbReference type="PROSITE" id="PS50262"/>
    </source>
</evidence>
<comment type="similarity">
    <text evidence="9">Belongs to the G-protein coupled receptor 1 family.</text>
</comment>
<dbReference type="InterPro" id="IPR000276">
    <property type="entry name" value="GPCR_Rhodpsn"/>
</dbReference>
<dbReference type="Gene3D" id="1.20.1070.10">
    <property type="entry name" value="Rhodopsin 7-helix transmembrane proteins"/>
    <property type="match status" value="1"/>
</dbReference>
<keyword evidence="6 10" id="KW-0472">Membrane</keyword>
<feature type="transmembrane region" description="Helical" evidence="10">
    <location>
        <begin position="37"/>
        <end position="61"/>
    </location>
</feature>
<keyword evidence="2" id="KW-1003">Cell membrane</keyword>
<dbReference type="GO" id="GO:0005886">
    <property type="term" value="C:plasma membrane"/>
    <property type="evidence" value="ECO:0007669"/>
    <property type="project" value="UniProtKB-SubCell"/>
</dbReference>
<feature type="transmembrane region" description="Helical" evidence="10">
    <location>
        <begin position="73"/>
        <end position="92"/>
    </location>
</feature>
<reference evidence="12" key="2">
    <citation type="journal article" date="2023" name="Science">
        <title>Genomic signatures of disease resistance in endangered staghorn corals.</title>
        <authorList>
            <person name="Vollmer S.V."/>
            <person name="Selwyn J.D."/>
            <person name="Despard B.A."/>
            <person name="Roesel C.L."/>
        </authorList>
    </citation>
    <scope>NUCLEOTIDE SEQUENCE</scope>
    <source>
        <strain evidence="12">K2</strain>
    </source>
</reference>